<sequence length="204" mass="23475">MKFKSYMQSWEGTQNENKWSRIFIVGLIAAVVVLSLMLTSKKTIVTIQPFTLKNEAWVTEANASQSYKEAWGFALAQLLGNVTPTNVDFIKERLAGLLSPKIYSDVMSAIDVQAQEIRLDRVTIRFEPRFVEYEKDSEKVFVYGTSFTKGLSKDSEISTDRTYEFDIAVSNYIPVVDFIDTYKGRPRTEKVLERLRSRNQIENE</sequence>
<comment type="caution">
    <text evidence="2">The sequence shown here is derived from an EMBL/GenBank/DDBJ whole genome shotgun (WGS) entry which is preliminary data.</text>
</comment>
<dbReference type="EMBL" id="JAJATW010000019">
    <property type="protein sequence ID" value="MCB5162643.1"/>
    <property type="molecule type" value="Genomic_DNA"/>
</dbReference>
<dbReference type="AlphaFoldDB" id="A0A9X1LF82"/>
<accession>A0A9X1LF82</accession>
<evidence type="ECO:0000313" key="2">
    <source>
        <dbReference type="EMBL" id="MCB5162643.1"/>
    </source>
</evidence>
<dbReference type="Pfam" id="PF05309">
    <property type="entry name" value="TraE"/>
    <property type="match status" value="1"/>
</dbReference>
<gene>
    <name evidence="2" type="ORF">LG368_12135</name>
</gene>
<keyword evidence="3" id="KW-1185">Reference proteome</keyword>
<keyword evidence="1" id="KW-1133">Transmembrane helix</keyword>
<organism evidence="2 3">
    <name type="scientific">Marinomonas algarum</name>
    <dbReference type="NCBI Taxonomy" id="2883105"/>
    <lineage>
        <taxon>Bacteria</taxon>
        <taxon>Pseudomonadati</taxon>
        <taxon>Pseudomonadota</taxon>
        <taxon>Gammaproteobacteria</taxon>
        <taxon>Oceanospirillales</taxon>
        <taxon>Oceanospirillaceae</taxon>
        <taxon>Marinomonas</taxon>
    </lineage>
</organism>
<keyword evidence="1" id="KW-0472">Membrane</keyword>
<evidence type="ECO:0000256" key="1">
    <source>
        <dbReference type="SAM" id="Phobius"/>
    </source>
</evidence>
<keyword evidence="1" id="KW-0812">Transmembrane</keyword>
<protein>
    <submittedName>
        <fullName evidence="2">Type IV conjugative transfer system protein TraE</fullName>
    </submittedName>
</protein>
<dbReference type="RefSeq" id="WP_226754989.1">
    <property type="nucleotide sequence ID" value="NZ_JAJATW010000019.1"/>
</dbReference>
<dbReference type="Proteomes" id="UP001139095">
    <property type="component" value="Unassembled WGS sequence"/>
</dbReference>
<evidence type="ECO:0000313" key="3">
    <source>
        <dbReference type="Proteomes" id="UP001139095"/>
    </source>
</evidence>
<feature type="transmembrane region" description="Helical" evidence="1">
    <location>
        <begin position="20"/>
        <end position="38"/>
    </location>
</feature>
<proteinExistence type="predicted"/>
<dbReference type="InterPro" id="IPR007973">
    <property type="entry name" value="Pilus_assembly_TraE"/>
</dbReference>
<name>A0A9X1LF82_9GAMM</name>
<reference evidence="2" key="1">
    <citation type="submission" date="2021-10" db="EMBL/GenBank/DDBJ databases">
        <title>Marinomonas pontica sp. nov., isolated from the Black Sea.</title>
        <authorList>
            <person name="Zhao L.-H."/>
            <person name="Xue J.-H."/>
        </authorList>
    </citation>
    <scope>NUCLEOTIDE SEQUENCE</scope>
    <source>
        <strain evidence="2">E8</strain>
    </source>
</reference>